<comment type="caution">
    <text evidence="3">The sequence shown here is derived from an EMBL/GenBank/DDBJ whole genome shotgun (WGS) entry which is preliminary data.</text>
</comment>
<evidence type="ECO:0000313" key="3">
    <source>
        <dbReference type="EMBL" id="MFC4670067.1"/>
    </source>
</evidence>
<feature type="region of interest" description="Disordered" evidence="1">
    <location>
        <begin position="135"/>
        <end position="174"/>
    </location>
</feature>
<evidence type="ECO:0000313" key="4">
    <source>
        <dbReference type="Proteomes" id="UP001595973"/>
    </source>
</evidence>
<dbReference type="Gene3D" id="1.25.40.10">
    <property type="entry name" value="Tetratricopeptide repeat domain"/>
    <property type="match status" value="1"/>
</dbReference>
<keyword evidence="2" id="KW-1133">Transmembrane helix</keyword>
<evidence type="ECO:0000256" key="1">
    <source>
        <dbReference type="SAM" id="MobiDB-lite"/>
    </source>
</evidence>
<protein>
    <submittedName>
        <fullName evidence="3">Uncharacterized protein</fullName>
    </submittedName>
</protein>
<dbReference type="RefSeq" id="WP_380718676.1">
    <property type="nucleotide sequence ID" value="NZ_JBHSGI010000024.1"/>
</dbReference>
<accession>A0ABV9KIT1</accession>
<reference evidence="4" key="1">
    <citation type="journal article" date="2019" name="Int. J. Syst. Evol. Microbiol.">
        <title>The Global Catalogue of Microorganisms (GCM) 10K type strain sequencing project: providing services to taxonomists for standard genome sequencing and annotation.</title>
        <authorList>
            <consortium name="The Broad Institute Genomics Platform"/>
            <consortium name="The Broad Institute Genome Sequencing Center for Infectious Disease"/>
            <person name="Wu L."/>
            <person name="Ma J."/>
        </authorList>
    </citation>
    <scope>NUCLEOTIDE SEQUENCE [LARGE SCALE GENOMIC DNA]</scope>
    <source>
        <strain evidence="4">CGMCC 4.7283</strain>
    </source>
</reference>
<dbReference type="InterPro" id="IPR011990">
    <property type="entry name" value="TPR-like_helical_dom_sf"/>
</dbReference>
<sequence>MTLIVHPDPQEKAGGFAFLELMEGTLKGDTVSVAVFDAYGERWLAADEAPGAQIGIGNPHWQQERFEFGPYTVYRHEGADWVHIGPEIVNKVEEYAPLRISVGGKDYDISWPDDVPPRAGAAVLGGIRPVARVSKPSGQPQLVGHVEPDTEEDTVVSAPPARPAPDPEPESAPVVRAAPRRRSFWLPLLLVLLLLAGAAAAWWYWSHETQTPAETAVAPPAPAPQPTPQPVAAEAAPPVEACSLATLSAFPDFPSFDKALRQCGKDVSPDTALEVIESHAARDDAGALLLIGTLYDENSIDPRIETLIGLTFAPDIARAVEYYARAAKAGSTEAPAKLVDGCARLKETDGTLAKGAYDDFCG</sequence>
<feature type="transmembrane region" description="Helical" evidence="2">
    <location>
        <begin position="184"/>
        <end position="205"/>
    </location>
</feature>
<keyword evidence="2" id="KW-0812">Transmembrane</keyword>
<gene>
    <name evidence="3" type="ORF">ACFO5X_16005</name>
</gene>
<organism evidence="3 4">
    <name type="scientific">Seohaeicola nanhaiensis</name>
    <dbReference type="NCBI Taxonomy" id="1387282"/>
    <lineage>
        <taxon>Bacteria</taxon>
        <taxon>Pseudomonadati</taxon>
        <taxon>Pseudomonadota</taxon>
        <taxon>Alphaproteobacteria</taxon>
        <taxon>Rhodobacterales</taxon>
        <taxon>Roseobacteraceae</taxon>
        <taxon>Seohaeicola</taxon>
    </lineage>
</organism>
<keyword evidence="4" id="KW-1185">Reference proteome</keyword>
<name>A0ABV9KIT1_9RHOB</name>
<dbReference type="EMBL" id="JBHSGI010000024">
    <property type="protein sequence ID" value="MFC4670067.1"/>
    <property type="molecule type" value="Genomic_DNA"/>
</dbReference>
<evidence type="ECO:0000256" key="2">
    <source>
        <dbReference type="SAM" id="Phobius"/>
    </source>
</evidence>
<keyword evidence="2" id="KW-0472">Membrane</keyword>
<proteinExistence type="predicted"/>
<dbReference type="Proteomes" id="UP001595973">
    <property type="component" value="Unassembled WGS sequence"/>
</dbReference>